<proteinExistence type="predicted"/>
<evidence type="ECO:0000256" key="1">
    <source>
        <dbReference type="SAM" id="MobiDB-lite"/>
    </source>
</evidence>
<dbReference type="Proteomes" id="UP000316759">
    <property type="component" value="Unassembled WGS sequence"/>
</dbReference>
<keyword evidence="3" id="KW-1185">Reference proteome</keyword>
<evidence type="ECO:0000313" key="3">
    <source>
        <dbReference type="Proteomes" id="UP000316759"/>
    </source>
</evidence>
<comment type="caution">
    <text evidence="2">The sequence shown here is derived from an EMBL/GenBank/DDBJ whole genome shotgun (WGS) entry which is preliminary data.</text>
</comment>
<evidence type="ECO:0000313" key="2">
    <source>
        <dbReference type="EMBL" id="TPP62681.1"/>
    </source>
</evidence>
<sequence>MSSSLGQNDTPAFKRNSEATSVLLLRSKMSAVFTSGKKSAAVVRGSSEGSTLKKKASQGSDTNLPANSYVPSENVIVWNVTMDHMPLSFAYCKDTASLWVGDELVQTREHKLEDFVQHDFCIMDHKAQLTVSHKPDCVQKKYKFFLDGLPVEQVELPSSEHRKS</sequence>
<organism evidence="2 3">
    <name type="scientific">Fasciola gigantica</name>
    <name type="common">Giant liver fluke</name>
    <dbReference type="NCBI Taxonomy" id="46835"/>
    <lineage>
        <taxon>Eukaryota</taxon>
        <taxon>Metazoa</taxon>
        <taxon>Spiralia</taxon>
        <taxon>Lophotrochozoa</taxon>
        <taxon>Platyhelminthes</taxon>
        <taxon>Trematoda</taxon>
        <taxon>Digenea</taxon>
        <taxon>Plagiorchiida</taxon>
        <taxon>Echinostomata</taxon>
        <taxon>Echinostomatoidea</taxon>
        <taxon>Fasciolidae</taxon>
        <taxon>Fasciola</taxon>
    </lineage>
</organism>
<feature type="region of interest" description="Disordered" evidence="1">
    <location>
        <begin position="44"/>
        <end position="65"/>
    </location>
</feature>
<dbReference type="OrthoDB" id="6262731at2759"/>
<dbReference type="AlphaFoldDB" id="A0A504YQW5"/>
<accession>A0A504YQW5</accession>
<reference evidence="2 3" key="1">
    <citation type="submission" date="2019-04" db="EMBL/GenBank/DDBJ databases">
        <title>Annotation for the trematode Fasciola gigantica.</title>
        <authorList>
            <person name="Choi Y.-J."/>
        </authorList>
    </citation>
    <scope>NUCLEOTIDE SEQUENCE [LARGE SCALE GENOMIC DNA]</scope>
    <source>
        <strain evidence="2">Uganda_cow_1</strain>
    </source>
</reference>
<dbReference type="Gene3D" id="2.40.128.180">
    <property type="match status" value="1"/>
</dbReference>
<protein>
    <submittedName>
        <fullName evidence="2">Uncharacterized protein</fullName>
    </submittedName>
</protein>
<name>A0A504YQW5_FASGI</name>
<dbReference type="EMBL" id="SUNJ01006553">
    <property type="protein sequence ID" value="TPP62681.1"/>
    <property type="molecule type" value="Genomic_DNA"/>
</dbReference>
<dbReference type="InterPro" id="IPR038513">
    <property type="entry name" value="FAIM1_dom_sf"/>
</dbReference>
<gene>
    <name evidence="2" type="ORF">FGIG_07595</name>
</gene>